<dbReference type="SUPFAM" id="SSF48452">
    <property type="entry name" value="TPR-like"/>
    <property type="match status" value="1"/>
</dbReference>
<dbReference type="InterPro" id="IPR011990">
    <property type="entry name" value="TPR-like_helical_dom_sf"/>
</dbReference>
<feature type="repeat" description="TPR" evidence="1">
    <location>
        <begin position="32"/>
        <end position="65"/>
    </location>
</feature>
<dbReference type="InterPro" id="IPR019734">
    <property type="entry name" value="TPR_rpt"/>
</dbReference>
<organism evidence="2 3">
    <name type="scientific">Longibaculum muris</name>
    <dbReference type="NCBI Taxonomy" id="1796628"/>
    <lineage>
        <taxon>Bacteria</taxon>
        <taxon>Bacillati</taxon>
        <taxon>Bacillota</taxon>
        <taxon>Erysipelotrichia</taxon>
        <taxon>Erysipelotrichales</taxon>
        <taxon>Coprobacillaceae</taxon>
        <taxon>Longibaculum</taxon>
    </lineage>
</organism>
<comment type="caution">
    <text evidence="2">The sequence shown here is derived from an EMBL/GenBank/DDBJ whole genome shotgun (WGS) entry which is preliminary data.</text>
</comment>
<dbReference type="PROSITE" id="PS50005">
    <property type="entry name" value="TPR"/>
    <property type="match status" value="1"/>
</dbReference>
<reference evidence="2 3" key="1">
    <citation type="submission" date="2019-03" db="EMBL/GenBank/DDBJ databases">
        <title>Genomic Encyclopedia of Type Strains, Phase IV (KMG-IV): sequencing the most valuable type-strain genomes for metagenomic binning, comparative biology and taxonomic classification.</title>
        <authorList>
            <person name="Goeker M."/>
        </authorList>
    </citation>
    <scope>NUCLEOTIDE SEQUENCE [LARGE SCALE GENOMIC DNA]</scope>
    <source>
        <strain evidence="2 3">DSM 29487</strain>
    </source>
</reference>
<dbReference type="AlphaFoldDB" id="A0A4R3YND6"/>
<accession>A0A4R3YND6</accession>
<gene>
    <name evidence="2" type="ORF">EDD60_1223</name>
</gene>
<dbReference type="RefSeq" id="WP_132226472.1">
    <property type="nucleotide sequence ID" value="NZ_JANKBF010000009.1"/>
</dbReference>
<evidence type="ECO:0000313" key="2">
    <source>
        <dbReference type="EMBL" id="TCV93762.1"/>
    </source>
</evidence>
<name>A0A4R3YND6_9FIRM</name>
<dbReference type="Proteomes" id="UP000295515">
    <property type="component" value="Unassembled WGS sequence"/>
</dbReference>
<dbReference type="EMBL" id="SMCQ01000022">
    <property type="protein sequence ID" value="TCV93762.1"/>
    <property type="molecule type" value="Genomic_DNA"/>
</dbReference>
<proteinExistence type="predicted"/>
<evidence type="ECO:0000256" key="1">
    <source>
        <dbReference type="PROSITE-ProRule" id="PRU00339"/>
    </source>
</evidence>
<keyword evidence="1" id="KW-0802">TPR repeat</keyword>
<sequence>MFNSLFKNKGNSIENLLEKVKTAETQDFNHMFKAYYQLGKAYLEKGDNERAMHYLSRADSLTMSIDDINASDKEMDEVSDFIGQLEDEDLLHLCMLQEVEEKSENLNYVQMSLWNLFTLCRLEKVLVSFGNNEDCEILTKIPDCIDLVFKILTEGINEEEIENAHELLNDLYDFSDSEAFYAPQNTISLPQLNEPLQLFDTTGSDAMNSLQIFIDHEINNFLETETSDDFAVDFVVAALGTLKSYYLRTQDGDITNIPQIQKEINNIREDYELLFNKPSLEDIESKMKQYRENGLF</sequence>
<keyword evidence="3" id="KW-1185">Reference proteome</keyword>
<evidence type="ECO:0000313" key="3">
    <source>
        <dbReference type="Proteomes" id="UP000295515"/>
    </source>
</evidence>
<protein>
    <submittedName>
        <fullName evidence="2">Uncharacterized protein</fullName>
    </submittedName>
</protein>
<dbReference type="GeneID" id="98916259"/>